<dbReference type="SUPFAM" id="SSF52540">
    <property type="entry name" value="P-loop containing nucleoside triphosphate hydrolases"/>
    <property type="match status" value="1"/>
</dbReference>
<name>A0A1Y0EPB7_9BURK</name>
<dbReference type="PANTHER" id="PTHR42714:SF7">
    <property type="entry name" value="G DOMAIN-CONTAINING PROTEIN"/>
    <property type="match status" value="1"/>
</dbReference>
<dbReference type="Gene3D" id="3.40.50.300">
    <property type="entry name" value="P-loop containing nucleotide triphosphate hydrolases"/>
    <property type="match status" value="1"/>
</dbReference>
<dbReference type="Pfam" id="PF11981">
    <property type="entry name" value="DUF3482"/>
    <property type="match status" value="1"/>
</dbReference>
<evidence type="ECO:0000256" key="1">
    <source>
        <dbReference type="SAM" id="MobiDB-lite"/>
    </source>
</evidence>
<accession>A0A1Y0EPB7</accession>
<dbReference type="InterPro" id="IPR006073">
    <property type="entry name" value="GTP-bd"/>
</dbReference>
<evidence type="ECO:0000259" key="2">
    <source>
        <dbReference type="Pfam" id="PF01926"/>
    </source>
</evidence>
<dbReference type="EMBL" id="CP021455">
    <property type="protein sequence ID" value="ARU05477.1"/>
    <property type="molecule type" value="Genomic_DNA"/>
</dbReference>
<organism evidence="3 4">
    <name type="scientific">Comamonas serinivorans</name>
    <dbReference type="NCBI Taxonomy" id="1082851"/>
    <lineage>
        <taxon>Bacteria</taxon>
        <taxon>Pseudomonadati</taxon>
        <taxon>Pseudomonadota</taxon>
        <taxon>Betaproteobacteria</taxon>
        <taxon>Burkholderiales</taxon>
        <taxon>Comamonadaceae</taxon>
        <taxon>Comamonas</taxon>
    </lineage>
</organism>
<dbReference type="Proteomes" id="UP000196138">
    <property type="component" value="Chromosome"/>
</dbReference>
<dbReference type="InterPro" id="IPR021871">
    <property type="entry name" value="DUF3482"/>
</dbReference>
<dbReference type="AlphaFoldDB" id="A0A1Y0EPB7"/>
<dbReference type="KEGG" id="cser:CCO03_12980"/>
<evidence type="ECO:0000313" key="3">
    <source>
        <dbReference type="EMBL" id="ARU05477.1"/>
    </source>
</evidence>
<keyword evidence="4" id="KW-1185">Reference proteome</keyword>
<dbReference type="RefSeq" id="WP_087281678.1">
    <property type="nucleotide sequence ID" value="NZ_CP021455.1"/>
</dbReference>
<proteinExistence type="predicted"/>
<protein>
    <recommendedName>
        <fullName evidence="2">G domain-containing protein</fullName>
    </recommendedName>
</protein>
<evidence type="ECO:0000313" key="4">
    <source>
        <dbReference type="Proteomes" id="UP000196138"/>
    </source>
</evidence>
<dbReference type="InterPro" id="IPR005225">
    <property type="entry name" value="Small_GTP-bd"/>
</dbReference>
<dbReference type="GO" id="GO:0005525">
    <property type="term" value="F:GTP binding"/>
    <property type="evidence" value="ECO:0007669"/>
    <property type="project" value="InterPro"/>
</dbReference>
<dbReference type="GO" id="GO:0030488">
    <property type="term" value="P:tRNA methylation"/>
    <property type="evidence" value="ECO:0007669"/>
    <property type="project" value="TreeGrafter"/>
</dbReference>
<dbReference type="GO" id="GO:0002098">
    <property type="term" value="P:tRNA wobble uridine modification"/>
    <property type="evidence" value="ECO:0007669"/>
    <property type="project" value="TreeGrafter"/>
</dbReference>
<dbReference type="OrthoDB" id="5406017at2"/>
<dbReference type="NCBIfam" id="TIGR00231">
    <property type="entry name" value="small_GTP"/>
    <property type="match status" value="1"/>
</dbReference>
<reference evidence="3 4" key="1">
    <citation type="submission" date="2017-05" db="EMBL/GenBank/DDBJ databases">
        <authorList>
            <person name="Song R."/>
            <person name="Chenine A.L."/>
            <person name="Ruprecht R.M."/>
        </authorList>
    </citation>
    <scope>NUCLEOTIDE SEQUENCE [LARGE SCALE GENOMIC DNA]</scope>
    <source>
        <strain evidence="3 4">DSM 26136</strain>
    </source>
</reference>
<feature type="domain" description="G" evidence="2">
    <location>
        <begin position="16"/>
        <end position="75"/>
    </location>
</feature>
<dbReference type="GO" id="GO:0005829">
    <property type="term" value="C:cytosol"/>
    <property type="evidence" value="ECO:0007669"/>
    <property type="project" value="TreeGrafter"/>
</dbReference>
<dbReference type="Pfam" id="PF01926">
    <property type="entry name" value="MMR_HSR1"/>
    <property type="match status" value="1"/>
</dbReference>
<gene>
    <name evidence="3" type="ORF">CCO03_12980</name>
</gene>
<sequence>MNAQPLAAAPAAGPLRIAVVGHTNAGKTSLLRTLTRRRDFGEVSARPGATRQTEAVDLVVQGKTWIEYWDTPGLEDAVALEAALTEPQPGAARDTRADPASPAADHGAHDALTVGAGAMGSAVSRPGGTSTPAQRLQAFLQSPLARGEFEQEAKVIRAMLADLDAAMLVIDCREPVLPKYRAECRLLVACAKPIFPVLNHAGAPGARPGEWLQSLREAGLHAHAVFDAVAPFAGAEQTLYADLASLLPARRAQLTHVREALRHEAGLRQRAACQIAAHSLLELAGLREVVAVEALKQPRQKQLILDGFQRRVMQALQAPQARLLDLYGFDAGDARMAALGNLAGEWADDLFNPEVLKQVGLRLGTGAAIGAAVGVAADLALAGLSLGAGAALGATVGGIASQGWKPAWTVLRQRLQGEQLVRLDDAALCLLAQRWLALIAVLGTRGHANATPQIVGDAGDVARTQAGRDRAGELLKLLHTAMAQALTQGSAARLTDDALADAVTDWLQHGLQPKV</sequence>
<dbReference type="PANTHER" id="PTHR42714">
    <property type="entry name" value="TRNA MODIFICATION GTPASE GTPBP3"/>
    <property type="match status" value="1"/>
</dbReference>
<feature type="region of interest" description="Disordered" evidence="1">
    <location>
        <begin position="86"/>
        <end position="108"/>
    </location>
</feature>
<dbReference type="InterPro" id="IPR027417">
    <property type="entry name" value="P-loop_NTPase"/>
</dbReference>